<dbReference type="EMBL" id="QRVJ01000018">
    <property type="protein sequence ID" value="RGS34943.1"/>
    <property type="molecule type" value="Genomic_DNA"/>
</dbReference>
<dbReference type="EMBL" id="VVYV01000029">
    <property type="protein sequence ID" value="KAA5415959.1"/>
    <property type="molecule type" value="Genomic_DNA"/>
</dbReference>
<evidence type="ECO:0000313" key="11">
    <source>
        <dbReference type="Proteomes" id="UP000448877"/>
    </source>
</evidence>
<proteinExistence type="predicted"/>
<organism evidence="2 8">
    <name type="scientific">Bacteroides cellulosilyticus</name>
    <dbReference type="NCBI Taxonomy" id="246787"/>
    <lineage>
        <taxon>Bacteria</taxon>
        <taxon>Pseudomonadati</taxon>
        <taxon>Bacteroidota</taxon>
        <taxon>Bacteroidia</taxon>
        <taxon>Bacteroidales</taxon>
        <taxon>Bacteroidaceae</taxon>
        <taxon>Bacteroides</taxon>
    </lineage>
</organism>
<dbReference type="KEGG" id="bcel:BcellWH2_00442"/>
<dbReference type="InterPro" id="IPR021958">
    <property type="entry name" value="DUF3575"/>
</dbReference>
<reference evidence="2 8" key="1">
    <citation type="journal article" date="2015" name="Science">
        <title>Genetic determinants of in vivo fitness and diet responsiveness in multiple human gut Bacteroides.</title>
        <authorList>
            <person name="Wu M."/>
            <person name="McNulty N.P."/>
            <person name="Rodionov D.A."/>
            <person name="Khoroshkin M.S."/>
            <person name="Griffin N.W."/>
            <person name="Cheng J."/>
            <person name="Latreille P."/>
            <person name="Kerstetter R.A."/>
            <person name="Terrapon N."/>
            <person name="Henrissat B."/>
            <person name="Osterman A.L."/>
            <person name="Gordon J.I."/>
        </authorList>
    </citation>
    <scope>NUCLEOTIDE SEQUENCE [LARGE SCALE GENOMIC DNA]</scope>
    <source>
        <strain evidence="2 8">WH2</strain>
    </source>
</reference>
<dbReference type="eggNOG" id="COG2885">
    <property type="taxonomic scope" value="Bacteria"/>
</dbReference>
<evidence type="ECO:0000313" key="9">
    <source>
        <dbReference type="Proteomes" id="UP000283341"/>
    </source>
</evidence>
<reference evidence="10 11" key="3">
    <citation type="journal article" date="2019" name="Nat. Med.">
        <title>A library of human gut bacterial isolates paired with longitudinal multiomics data enables mechanistic microbiome research.</title>
        <authorList>
            <person name="Poyet M."/>
            <person name="Groussin M."/>
            <person name="Gibbons S.M."/>
            <person name="Avila-Pacheco J."/>
            <person name="Jiang X."/>
            <person name="Kearney S.M."/>
            <person name="Perrotta A.R."/>
            <person name="Berdy B."/>
            <person name="Zhao S."/>
            <person name="Lieberman T.D."/>
            <person name="Swanson P.K."/>
            <person name="Smith M."/>
            <person name="Roesemann S."/>
            <person name="Alexander J.E."/>
            <person name="Rich S.A."/>
            <person name="Livny J."/>
            <person name="Vlamakis H."/>
            <person name="Clish C."/>
            <person name="Bullock K."/>
            <person name="Deik A."/>
            <person name="Scott J."/>
            <person name="Pierce K.A."/>
            <person name="Xavier R.J."/>
            <person name="Alm E.J."/>
        </authorList>
    </citation>
    <scope>NUCLEOTIDE SEQUENCE [LARGE SCALE GENOMIC DNA]</scope>
    <source>
        <strain evidence="4 11">BIOML-A6</strain>
        <strain evidence="3 10">BIOML-A7</strain>
        <strain evidence="5 12">BIOML-A8</strain>
    </source>
</reference>
<gene>
    <name evidence="2" type="ORF">BcellWH2_00442</name>
    <name evidence="7" type="ORF">DWX97_18005</name>
    <name evidence="4" type="ORF">F2Y81_16465</name>
    <name evidence="3" type="ORF">F2Y86_25700</name>
    <name evidence="5" type="ORF">F2Y87_07150</name>
    <name evidence="6" type="ORF">RO785_12080</name>
</gene>
<dbReference type="Proteomes" id="UP000325055">
    <property type="component" value="Unassembled WGS sequence"/>
</dbReference>
<dbReference type="Gene3D" id="2.40.128.130">
    <property type="entry name" value="Autotransporter beta-domain"/>
    <property type="match status" value="1"/>
</dbReference>
<dbReference type="STRING" id="246787.BcellWH2_00442"/>
<dbReference type="Proteomes" id="UP001266995">
    <property type="component" value="Unassembled WGS sequence"/>
</dbReference>
<name>A0A0P0GAK3_9BACE</name>
<feature type="chain" id="PRO_5013461288" evidence="1">
    <location>
        <begin position="23"/>
        <end position="193"/>
    </location>
</feature>
<dbReference type="InterPro" id="IPR036709">
    <property type="entry name" value="Autotransporte_beta_dom_sf"/>
</dbReference>
<dbReference type="RefSeq" id="WP_007213851.1">
    <property type="nucleotide sequence ID" value="NZ_CABMLT010000016.1"/>
</dbReference>
<dbReference type="Proteomes" id="UP000283341">
    <property type="component" value="Unassembled WGS sequence"/>
</dbReference>
<dbReference type="EMBL" id="VVYW01000034">
    <property type="protein sequence ID" value="KAA5402639.1"/>
    <property type="molecule type" value="Genomic_DNA"/>
</dbReference>
<evidence type="ECO:0000313" key="12">
    <source>
        <dbReference type="Proteomes" id="UP000482653"/>
    </source>
</evidence>
<evidence type="ECO:0000313" key="7">
    <source>
        <dbReference type="EMBL" id="RGS34943.1"/>
    </source>
</evidence>
<reference evidence="7 9" key="2">
    <citation type="submission" date="2018-08" db="EMBL/GenBank/DDBJ databases">
        <title>A genome reference for cultivated species of the human gut microbiota.</title>
        <authorList>
            <person name="Zou Y."/>
            <person name="Xue W."/>
            <person name="Luo G."/>
        </authorList>
    </citation>
    <scope>NUCLEOTIDE SEQUENCE [LARGE SCALE GENOMIC DNA]</scope>
    <source>
        <strain evidence="7 9">AF22-3AC</strain>
    </source>
</reference>
<dbReference type="AlphaFoldDB" id="A0A0P0GAK3"/>
<evidence type="ECO:0000313" key="4">
    <source>
        <dbReference type="EMBL" id="KAA5415959.1"/>
    </source>
</evidence>
<dbReference type="EMBL" id="CP012801">
    <property type="protein sequence ID" value="ALJ57717.1"/>
    <property type="molecule type" value="Genomic_DNA"/>
</dbReference>
<dbReference type="Proteomes" id="UP000061809">
    <property type="component" value="Chromosome"/>
</dbReference>
<dbReference type="Proteomes" id="UP000482653">
    <property type="component" value="Unassembled WGS sequence"/>
</dbReference>
<accession>A0A0P0GAK3</accession>
<protein>
    <submittedName>
        <fullName evidence="3">DUF3575 domain-containing protein</fullName>
    </submittedName>
</protein>
<evidence type="ECO:0000313" key="10">
    <source>
        <dbReference type="Proteomes" id="UP000325055"/>
    </source>
</evidence>
<evidence type="ECO:0000313" key="8">
    <source>
        <dbReference type="Proteomes" id="UP000061809"/>
    </source>
</evidence>
<evidence type="ECO:0000313" key="6">
    <source>
        <dbReference type="EMBL" id="MDT4511707.1"/>
    </source>
</evidence>
<dbReference type="EMBL" id="JAVSNH010000001">
    <property type="protein sequence ID" value="MDT4511707.1"/>
    <property type="molecule type" value="Genomic_DNA"/>
</dbReference>
<keyword evidence="1" id="KW-0732">Signal</keyword>
<evidence type="ECO:0000313" key="2">
    <source>
        <dbReference type="EMBL" id="ALJ57717.1"/>
    </source>
</evidence>
<evidence type="ECO:0000256" key="1">
    <source>
        <dbReference type="SAM" id="SignalP"/>
    </source>
</evidence>
<dbReference type="Proteomes" id="UP000448877">
    <property type="component" value="Unassembled WGS sequence"/>
</dbReference>
<feature type="signal peptide" evidence="1">
    <location>
        <begin position="1"/>
        <end position="22"/>
    </location>
</feature>
<reference evidence="6" key="4">
    <citation type="submission" date="2023-08" db="EMBL/GenBank/DDBJ databases">
        <title>Reintroducing virulent viruses to syntetic microbiomes.</title>
        <authorList>
            <person name="Wilde J."/>
            <person name="Boyes R."/>
            <person name="Robinson A.V."/>
            <person name="Daisley B.A."/>
            <person name="Allen-Vercoe E."/>
        </authorList>
    </citation>
    <scope>NUCLEOTIDE SEQUENCE</scope>
    <source>
        <strain evidence="6">225I_12FAA</strain>
    </source>
</reference>
<dbReference type="SUPFAM" id="SSF103515">
    <property type="entry name" value="Autotransporter"/>
    <property type="match status" value="1"/>
</dbReference>
<evidence type="ECO:0000313" key="3">
    <source>
        <dbReference type="EMBL" id="KAA5402639.1"/>
    </source>
</evidence>
<dbReference type="EMBL" id="VVYX01000007">
    <property type="protein sequence ID" value="KAA5420682.1"/>
    <property type="molecule type" value="Genomic_DNA"/>
</dbReference>
<sequence>MKTIKFLLLAALMLTYTISTYGQDKSHYMPKFAIKTNALYWATTTANLGFEVGLSKKLTLDVSGNYNPWKFSDHKQIKHWLVQPELRYWLCERFYGHFFGLHAHYAEANVSNLNILGLGHERYQGNIYGAGISYGYQWILNKHWSMEAEIGVGYARIDYDKYNCGKCGSKLDSGHKNYIGPTKVALNIIYVIK</sequence>
<dbReference type="GeneID" id="66308151"/>
<dbReference type="Pfam" id="PF12099">
    <property type="entry name" value="DUF3575"/>
    <property type="match status" value="1"/>
</dbReference>
<evidence type="ECO:0000313" key="5">
    <source>
        <dbReference type="EMBL" id="KAA5420682.1"/>
    </source>
</evidence>
<dbReference type="PATRIC" id="fig|246787.4.peg.468"/>